<evidence type="ECO:0000313" key="1">
    <source>
        <dbReference type="EMBL" id="KAH7135530.1"/>
    </source>
</evidence>
<name>A0A9P9IYE1_9PLEO</name>
<gene>
    <name evidence="1" type="ORF">B0J11DRAFT_502344</name>
</gene>
<organism evidence="1 2">
    <name type="scientific">Dendryphion nanum</name>
    <dbReference type="NCBI Taxonomy" id="256645"/>
    <lineage>
        <taxon>Eukaryota</taxon>
        <taxon>Fungi</taxon>
        <taxon>Dikarya</taxon>
        <taxon>Ascomycota</taxon>
        <taxon>Pezizomycotina</taxon>
        <taxon>Dothideomycetes</taxon>
        <taxon>Pleosporomycetidae</taxon>
        <taxon>Pleosporales</taxon>
        <taxon>Torulaceae</taxon>
        <taxon>Dendryphion</taxon>
    </lineage>
</organism>
<accession>A0A9P9IYE1</accession>
<dbReference type="OrthoDB" id="3937014at2759"/>
<sequence>MLTAPVTIVGRVATVGISQLLIRAYEIYTACKAAPTEIQLATDHLHTLTVVLQGVETDILKNKTSFLRQSGANAETKRRTLASNLKLCEKSLVRMERVLKTYNGLLKNGGVKAWDRYRWSNEGKQEIADAKADLVLATSSLDIWMNAQNLGVLWKIEAMMEIMMKKFAMLDMFAEQEQQRRQGGRTSEGTRLRSGSNVARALWVSLVICRLRKVVLRYRRKLAARKKQNGNNGARRHTKPVVRMNSGFGIDRDGKRDVLLCEYANRIAEQSRAGETKRKTARTPSPDFYMMGEKKGNAGGFFPQQPVRRSSSMQRIMGRINARTVTPRAQQPREKFECWKVGTGETAFGFRAGPMVQVQHKRGQAQLKKMAEVFGEAAVYDRFAVTERDERVKGMLKEKNRMEAKKGSGKRWYFVAGRVVKRDPGRTGLVVVEKVILVLVRR</sequence>
<reference evidence="1" key="1">
    <citation type="journal article" date="2021" name="Nat. Commun.">
        <title>Genetic determinants of endophytism in the Arabidopsis root mycobiome.</title>
        <authorList>
            <person name="Mesny F."/>
            <person name="Miyauchi S."/>
            <person name="Thiergart T."/>
            <person name="Pickel B."/>
            <person name="Atanasova L."/>
            <person name="Karlsson M."/>
            <person name="Huettel B."/>
            <person name="Barry K.W."/>
            <person name="Haridas S."/>
            <person name="Chen C."/>
            <person name="Bauer D."/>
            <person name="Andreopoulos W."/>
            <person name="Pangilinan J."/>
            <person name="LaButti K."/>
            <person name="Riley R."/>
            <person name="Lipzen A."/>
            <person name="Clum A."/>
            <person name="Drula E."/>
            <person name="Henrissat B."/>
            <person name="Kohler A."/>
            <person name="Grigoriev I.V."/>
            <person name="Martin F.M."/>
            <person name="Hacquard S."/>
        </authorList>
    </citation>
    <scope>NUCLEOTIDE SEQUENCE</scope>
    <source>
        <strain evidence="1">MPI-CAGE-CH-0243</strain>
    </source>
</reference>
<keyword evidence="2" id="KW-1185">Reference proteome</keyword>
<evidence type="ECO:0000313" key="2">
    <source>
        <dbReference type="Proteomes" id="UP000700596"/>
    </source>
</evidence>
<dbReference type="Proteomes" id="UP000700596">
    <property type="component" value="Unassembled WGS sequence"/>
</dbReference>
<dbReference type="AlphaFoldDB" id="A0A9P9IYE1"/>
<evidence type="ECO:0008006" key="3">
    <source>
        <dbReference type="Google" id="ProtNLM"/>
    </source>
</evidence>
<proteinExistence type="predicted"/>
<dbReference type="EMBL" id="JAGMWT010000002">
    <property type="protein sequence ID" value="KAH7135530.1"/>
    <property type="molecule type" value="Genomic_DNA"/>
</dbReference>
<comment type="caution">
    <text evidence="1">The sequence shown here is derived from an EMBL/GenBank/DDBJ whole genome shotgun (WGS) entry which is preliminary data.</text>
</comment>
<protein>
    <recommendedName>
        <fullName evidence="3">Fungal N-terminal domain-containing protein</fullName>
    </recommendedName>
</protein>